<feature type="domain" description="Histidine kinase" evidence="13">
    <location>
        <begin position="231"/>
        <end position="450"/>
    </location>
</feature>
<evidence type="ECO:0000256" key="10">
    <source>
        <dbReference type="SAM" id="Coils"/>
    </source>
</evidence>
<dbReference type="InterPro" id="IPR003661">
    <property type="entry name" value="HisK_dim/P_dom"/>
</dbReference>
<accession>A0A5B1CKA4</accession>
<feature type="modified residue" description="4-aspartylphosphate" evidence="9">
    <location>
        <position position="550"/>
    </location>
</feature>
<dbReference type="GO" id="GO:0005524">
    <property type="term" value="F:ATP binding"/>
    <property type="evidence" value="ECO:0007669"/>
    <property type="project" value="UniProtKB-KW"/>
</dbReference>
<evidence type="ECO:0000256" key="1">
    <source>
        <dbReference type="ARBA" id="ARBA00000085"/>
    </source>
</evidence>
<dbReference type="InterPro" id="IPR003594">
    <property type="entry name" value="HATPase_dom"/>
</dbReference>
<dbReference type="CDD" id="cd17574">
    <property type="entry name" value="REC_OmpR"/>
    <property type="match status" value="1"/>
</dbReference>
<feature type="transmembrane region" description="Helical" evidence="12">
    <location>
        <begin position="107"/>
        <end position="125"/>
    </location>
</feature>
<dbReference type="SUPFAM" id="SSF52172">
    <property type="entry name" value="CheY-like"/>
    <property type="match status" value="1"/>
</dbReference>
<feature type="transmembrane region" description="Helical" evidence="12">
    <location>
        <begin position="75"/>
        <end position="95"/>
    </location>
</feature>
<keyword evidence="5" id="KW-0547">Nucleotide-binding</keyword>
<dbReference type="FunFam" id="3.30.565.10:FF:000037">
    <property type="entry name" value="Hybrid sensor histidine kinase/response regulator"/>
    <property type="match status" value="1"/>
</dbReference>
<keyword evidence="12" id="KW-1133">Transmembrane helix</keyword>
<evidence type="ECO:0000256" key="8">
    <source>
        <dbReference type="ARBA" id="ARBA00023012"/>
    </source>
</evidence>
<dbReference type="InterPro" id="IPR004358">
    <property type="entry name" value="Sig_transdc_His_kin-like_C"/>
</dbReference>
<feature type="domain" description="Histidine kinase" evidence="13">
    <location>
        <begin position="662"/>
        <end position="871"/>
    </location>
</feature>
<proteinExistence type="predicted"/>
<dbReference type="InterPro" id="IPR011006">
    <property type="entry name" value="CheY-like_superfamily"/>
</dbReference>
<keyword evidence="6 15" id="KW-0418">Kinase</keyword>
<evidence type="ECO:0000256" key="4">
    <source>
        <dbReference type="ARBA" id="ARBA00022679"/>
    </source>
</evidence>
<keyword evidence="8" id="KW-0902">Two-component regulatory system</keyword>
<evidence type="ECO:0000256" key="7">
    <source>
        <dbReference type="ARBA" id="ARBA00022840"/>
    </source>
</evidence>
<dbReference type="SMART" id="SM00387">
    <property type="entry name" value="HATPase_c"/>
    <property type="match status" value="2"/>
</dbReference>
<feature type="transmembrane region" description="Helical" evidence="12">
    <location>
        <begin position="183"/>
        <end position="203"/>
    </location>
</feature>
<evidence type="ECO:0000313" key="16">
    <source>
        <dbReference type="Proteomes" id="UP000322699"/>
    </source>
</evidence>
<dbReference type="EMBL" id="VRLW01000001">
    <property type="protein sequence ID" value="KAA1260741.1"/>
    <property type="molecule type" value="Genomic_DNA"/>
</dbReference>
<dbReference type="PRINTS" id="PR00344">
    <property type="entry name" value="BCTRLSENSOR"/>
</dbReference>
<evidence type="ECO:0000256" key="9">
    <source>
        <dbReference type="PROSITE-ProRule" id="PRU00169"/>
    </source>
</evidence>
<evidence type="ECO:0000259" key="14">
    <source>
        <dbReference type="PROSITE" id="PS50110"/>
    </source>
</evidence>
<keyword evidence="4 15" id="KW-0808">Transferase</keyword>
<dbReference type="SUPFAM" id="SSF55874">
    <property type="entry name" value="ATPase domain of HSP90 chaperone/DNA topoisomerase II/histidine kinase"/>
    <property type="match status" value="2"/>
</dbReference>
<sequence length="900" mass="98753">MTTLKESTFVERSLLDQSSFAAGLELEKAEAVKLRCAENERSLRKKLSTFGLAIGVLMMPMGAGLDYVLYPDSIFVLWAIRLVTTLVLGCGLFLFWKHDLGDWVQPLSVALVLIPSLAIALMIYLTDGADSKYYFGLILLMIVVHLLAFTFTESLTYCLVVLVSYAAAVMLNDSFSAANYSSLFAGMFFLFTSGVVCVVICHLGRQNRMKAITLQLQLEQQAQERLDFLADVSHELRTPLTLIAGPLDEILAAPGQLRQSVGESLGIMRRNVSRLRLLVDDVLDVVRQRGEILTLQQEEIDVREFLQQVMSLMEGAAKEQSIKLHLEGETSPVEIVGDPIRLERVISNLIGNAIKFSPKPGEITVRLHKDAEHAVIEVLDEGPGIPEDETTKVFDRMFQAENVQKEQTARGLGLGLAIAKKIVLWHGGQIDVRNRETGGAIFRVRLPLDPSLASDSSATHHRRPSKSSVVAKSRASTENPLQFLPDAPTQASNMSSGKIHGNVLIIDDEPEICSYLKDCLKRNHHVETASNANQGIAKAVESPPDCILLDYMLPDVKDFSALRQLRNEPRLVDTRILMLTANADETIKLAALRQGADDFLSKPFGVAELIARVDGLVNSSQTHRALIAEKAALSKSMEELQQAELKLLQSEKMRTLADLSAGLLHEIQNPVHYSSMAISVLKRRDDLDEMARDTINDISDGVTRIGSIVDDLRSFAHPETQGAYQPVDVREVAKTAKRFSVGELDSVLFEIEEQGPLEEKVDGSKSQLVQLVLNLIVNAVNAMNGSDEARIRIAGERIGDRLRVAISDNGKGMTDQQLERVGEPFFTNSEGGLGLGIPICKTIVENHGGKLLFESELGEGTTVYFDLGLAAASPESASPQSTSPESTSPELKKPFASELT</sequence>
<feature type="compositionally biased region" description="Low complexity" evidence="11">
    <location>
        <begin position="466"/>
        <end position="476"/>
    </location>
</feature>
<dbReference type="SMART" id="SM00388">
    <property type="entry name" value="HisKA"/>
    <property type="match status" value="2"/>
</dbReference>
<dbReference type="GO" id="GO:0000155">
    <property type="term" value="F:phosphorelay sensor kinase activity"/>
    <property type="evidence" value="ECO:0007669"/>
    <property type="project" value="InterPro"/>
</dbReference>
<feature type="domain" description="Response regulatory" evidence="14">
    <location>
        <begin position="502"/>
        <end position="617"/>
    </location>
</feature>
<feature type="coiled-coil region" evidence="10">
    <location>
        <begin position="623"/>
        <end position="653"/>
    </location>
</feature>
<evidence type="ECO:0000256" key="6">
    <source>
        <dbReference type="ARBA" id="ARBA00022777"/>
    </source>
</evidence>
<dbReference type="PROSITE" id="PS50109">
    <property type="entry name" value="HIS_KIN"/>
    <property type="match status" value="2"/>
</dbReference>
<dbReference type="Gene3D" id="3.30.565.10">
    <property type="entry name" value="Histidine kinase-like ATPase, C-terminal domain"/>
    <property type="match status" value="2"/>
</dbReference>
<comment type="caution">
    <text evidence="15">The sequence shown here is derived from an EMBL/GenBank/DDBJ whole genome shotgun (WGS) entry which is preliminary data.</text>
</comment>
<feature type="compositionally biased region" description="Basic and acidic residues" evidence="11">
    <location>
        <begin position="890"/>
        <end position="900"/>
    </location>
</feature>
<keyword evidence="16" id="KW-1185">Reference proteome</keyword>
<dbReference type="PANTHER" id="PTHR43547:SF2">
    <property type="entry name" value="HYBRID SIGNAL TRANSDUCTION HISTIDINE KINASE C"/>
    <property type="match status" value="1"/>
</dbReference>
<evidence type="ECO:0000256" key="5">
    <source>
        <dbReference type="ARBA" id="ARBA00022741"/>
    </source>
</evidence>
<evidence type="ECO:0000256" key="3">
    <source>
        <dbReference type="ARBA" id="ARBA00022553"/>
    </source>
</evidence>
<keyword evidence="10" id="KW-0175">Coiled coil</keyword>
<dbReference type="SMART" id="SM00448">
    <property type="entry name" value="REC"/>
    <property type="match status" value="1"/>
</dbReference>
<dbReference type="InterPro" id="IPR005467">
    <property type="entry name" value="His_kinase_dom"/>
</dbReference>
<keyword evidence="7" id="KW-0067">ATP-binding</keyword>
<dbReference type="SUPFAM" id="SSF47384">
    <property type="entry name" value="Homodimeric domain of signal transducing histidine kinase"/>
    <property type="match status" value="2"/>
</dbReference>
<dbReference type="RefSeq" id="WP_068267234.1">
    <property type="nucleotide sequence ID" value="NZ_LWSK01000173.1"/>
</dbReference>
<dbReference type="Pfam" id="PF02518">
    <property type="entry name" value="HATPase_c"/>
    <property type="match status" value="2"/>
</dbReference>
<reference evidence="15 16" key="1">
    <citation type="submission" date="2019-08" db="EMBL/GenBank/DDBJ databases">
        <title>Deep-cultivation of Planctomycetes and their phenomic and genomic characterization uncovers novel biology.</title>
        <authorList>
            <person name="Wiegand S."/>
            <person name="Jogler M."/>
            <person name="Boedeker C."/>
            <person name="Pinto D."/>
            <person name="Vollmers J."/>
            <person name="Rivas-Marin E."/>
            <person name="Kohn T."/>
            <person name="Peeters S.H."/>
            <person name="Heuer A."/>
            <person name="Rast P."/>
            <person name="Oberbeckmann S."/>
            <person name="Bunk B."/>
            <person name="Jeske O."/>
            <person name="Meyerdierks A."/>
            <person name="Storesund J.E."/>
            <person name="Kallscheuer N."/>
            <person name="Luecker S."/>
            <person name="Lage O.M."/>
            <person name="Pohl T."/>
            <person name="Merkel B.J."/>
            <person name="Hornburger P."/>
            <person name="Mueller R.-W."/>
            <person name="Bruemmer F."/>
            <person name="Labrenz M."/>
            <person name="Spormann A.M."/>
            <person name="Op Den Camp H."/>
            <person name="Overmann J."/>
            <person name="Amann R."/>
            <person name="Jetten M.S.M."/>
            <person name="Mascher T."/>
            <person name="Medema M.H."/>
            <person name="Devos D.P."/>
            <person name="Kaster A.-K."/>
            <person name="Ovreas L."/>
            <person name="Rohde M."/>
            <person name="Galperin M.Y."/>
            <person name="Jogler C."/>
        </authorList>
    </citation>
    <scope>NUCLEOTIDE SEQUENCE [LARGE SCALE GENOMIC DNA]</scope>
    <source>
        <strain evidence="15 16">LF1</strain>
    </source>
</reference>
<evidence type="ECO:0000256" key="12">
    <source>
        <dbReference type="SAM" id="Phobius"/>
    </source>
</evidence>
<dbReference type="Pfam" id="PF00072">
    <property type="entry name" value="Response_reg"/>
    <property type="match status" value="1"/>
</dbReference>
<keyword evidence="12" id="KW-0812">Transmembrane</keyword>
<gene>
    <name evidence="15" type="primary">tmoS_2</name>
    <name evidence="15" type="ORF">LF1_32820</name>
</gene>
<dbReference type="PANTHER" id="PTHR43547">
    <property type="entry name" value="TWO-COMPONENT HISTIDINE KINASE"/>
    <property type="match status" value="1"/>
</dbReference>
<keyword evidence="3 9" id="KW-0597">Phosphoprotein</keyword>
<evidence type="ECO:0000256" key="11">
    <source>
        <dbReference type="SAM" id="MobiDB-lite"/>
    </source>
</evidence>
<dbReference type="AlphaFoldDB" id="A0A5B1CKA4"/>
<dbReference type="InterPro" id="IPR036890">
    <property type="entry name" value="HATPase_C_sf"/>
</dbReference>
<evidence type="ECO:0000313" key="15">
    <source>
        <dbReference type="EMBL" id="KAA1260741.1"/>
    </source>
</evidence>
<feature type="transmembrane region" description="Helical" evidence="12">
    <location>
        <begin position="50"/>
        <end position="69"/>
    </location>
</feature>
<dbReference type="OrthoDB" id="260274at2"/>
<dbReference type="Gene3D" id="1.10.287.130">
    <property type="match status" value="2"/>
</dbReference>
<feature type="region of interest" description="Disordered" evidence="11">
    <location>
        <begin position="874"/>
        <end position="900"/>
    </location>
</feature>
<organism evidence="15 16">
    <name type="scientific">Rubripirellula obstinata</name>
    <dbReference type="NCBI Taxonomy" id="406547"/>
    <lineage>
        <taxon>Bacteria</taxon>
        <taxon>Pseudomonadati</taxon>
        <taxon>Planctomycetota</taxon>
        <taxon>Planctomycetia</taxon>
        <taxon>Pirellulales</taxon>
        <taxon>Pirellulaceae</taxon>
        <taxon>Rubripirellula</taxon>
    </lineage>
</organism>
<dbReference type="InterPro" id="IPR001789">
    <property type="entry name" value="Sig_transdc_resp-reg_receiver"/>
</dbReference>
<protein>
    <recommendedName>
        <fullName evidence="2">histidine kinase</fullName>
        <ecNumber evidence="2">2.7.13.3</ecNumber>
    </recommendedName>
</protein>
<name>A0A5B1CKA4_9BACT</name>
<feature type="compositionally biased region" description="Low complexity" evidence="11">
    <location>
        <begin position="874"/>
        <end position="889"/>
    </location>
</feature>
<dbReference type="Gene3D" id="3.40.50.2300">
    <property type="match status" value="1"/>
</dbReference>
<keyword evidence="12" id="KW-0472">Membrane</keyword>
<dbReference type="InterPro" id="IPR036097">
    <property type="entry name" value="HisK_dim/P_sf"/>
</dbReference>
<dbReference type="PROSITE" id="PS50110">
    <property type="entry name" value="RESPONSE_REGULATORY"/>
    <property type="match status" value="1"/>
</dbReference>
<dbReference type="CDD" id="cd00082">
    <property type="entry name" value="HisKA"/>
    <property type="match status" value="2"/>
</dbReference>
<feature type="region of interest" description="Disordered" evidence="11">
    <location>
        <begin position="453"/>
        <end position="492"/>
    </location>
</feature>
<feature type="transmembrane region" description="Helical" evidence="12">
    <location>
        <begin position="131"/>
        <end position="148"/>
    </location>
</feature>
<dbReference type="Proteomes" id="UP000322699">
    <property type="component" value="Unassembled WGS sequence"/>
</dbReference>
<dbReference type="EC" id="2.7.13.3" evidence="2"/>
<evidence type="ECO:0000259" key="13">
    <source>
        <dbReference type="PROSITE" id="PS50109"/>
    </source>
</evidence>
<comment type="catalytic activity">
    <reaction evidence="1">
        <text>ATP + protein L-histidine = ADP + protein N-phospho-L-histidine.</text>
        <dbReference type="EC" id="2.7.13.3"/>
    </reaction>
</comment>
<dbReference type="CDD" id="cd00075">
    <property type="entry name" value="HATPase"/>
    <property type="match status" value="2"/>
</dbReference>
<dbReference type="Pfam" id="PF00512">
    <property type="entry name" value="HisKA"/>
    <property type="match status" value="2"/>
</dbReference>
<evidence type="ECO:0000256" key="2">
    <source>
        <dbReference type="ARBA" id="ARBA00012438"/>
    </source>
</evidence>